<dbReference type="STRING" id="1618434.UR52_C0002G0095"/>
<dbReference type="SUPFAM" id="SSF55469">
    <property type="entry name" value="FMN-dependent nitroreductase-like"/>
    <property type="match status" value="1"/>
</dbReference>
<dbReference type="Gene3D" id="3.40.109.30">
    <property type="entry name" value="putative nitroreductase (tm1586), domain 2"/>
    <property type="match status" value="1"/>
</dbReference>
<evidence type="ECO:0000313" key="1">
    <source>
        <dbReference type="EMBL" id="KKP59867.1"/>
    </source>
</evidence>
<proteinExistence type="predicted"/>
<comment type="caution">
    <text evidence="1">The sequence shown here is derived from an EMBL/GenBank/DDBJ whole genome shotgun (WGS) entry which is preliminary data.</text>
</comment>
<reference evidence="1 2" key="1">
    <citation type="journal article" date="2015" name="Nature">
        <title>rRNA introns, odd ribosomes, and small enigmatic genomes across a large radiation of phyla.</title>
        <authorList>
            <person name="Brown C.T."/>
            <person name="Hug L.A."/>
            <person name="Thomas B.C."/>
            <person name="Sharon I."/>
            <person name="Castelle C.J."/>
            <person name="Singh A."/>
            <person name="Wilkins M.J."/>
            <person name="Williams K.H."/>
            <person name="Banfield J.F."/>
        </authorList>
    </citation>
    <scope>NUCLEOTIDE SEQUENCE [LARGE SCALE GENOMIC DNA]</scope>
</reference>
<organism evidence="1 2">
    <name type="scientific">Candidatus Gottesmanbacteria bacterium GW2011_GWA1_34_13</name>
    <dbReference type="NCBI Taxonomy" id="1618434"/>
    <lineage>
        <taxon>Bacteria</taxon>
        <taxon>Candidatus Gottesmaniibacteriota</taxon>
    </lineage>
</organism>
<dbReference type="InterPro" id="IPR000415">
    <property type="entry name" value="Nitroreductase-like"/>
</dbReference>
<name>A0A0G0DXI9_9BACT</name>
<dbReference type="AlphaFoldDB" id="A0A0G0DXI9"/>
<dbReference type="Proteomes" id="UP000034176">
    <property type="component" value="Unassembled WGS sequence"/>
</dbReference>
<dbReference type="GO" id="GO:0016491">
    <property type="term" value="F:oxidoreductase activity"/>
    <property type="evidence" value="ECO:0007669"/>
    <property type="project" value="InterPro"/>
</dbReference>
<protein>
    <recommendedName>
        <fullName evidence="3">Nitroreductase</fullName>
    </recommendedName>
</protein>
<sequence>MKNKFILSDKEIKILIKSGCLAPSGGNIQPWRVKVHPNMLDISIDSKRSVSFIDSCPKTGIGIRVSNRF</sequence>
<evidence type="ECO:0008006" key="3">
    <source>
        <dbReference type="Google" id="ProtNLM"/>
    </source>
</evidence>
<dbReference type="EMBL" id="LBPN01000002">
    <property type="protein sequence ID" value="KKP59867.1"/>
    <property type="molecule type" value="Genomic_DNA"/>
</dbReference>
<gene>
    <name evidence="1" type="ORF">UR52_C0002G0095</name>
</gene>
<accession>A0A0G0DXI9</accession>
<evidence type="ECO:0000313" key="2">
    <source>
        <dbReference type="Proteomes" id="UP000034176"/>
    </source>
</evidence>